<feature type="region of interest" description="Disordered" evidence="5">
    <location>
        <begin position="1394"/>
        <end position="1413"/>
    </location>
</feature>
<dbReference type="PANTHER" id="PTHR13793">
    <property type="entry name" value="PHD FINGER PROTEINS"/>
    <property type="match status" value="1"/>
</dbReference>
<dbReference type="InterPro" id="IPR019787">
    <property type="entry name" value="Znf_PHD-finger"/>
</dbReference>
<dbReference type="CDD" id="cd15571">
    <property type="entry name" value="ePHD"/>
    <property type="match status" value="1"/>
</dbReference>
<comment type="caution">
    <text evidence="8">The sequence shown here is derived from an EMBL/GenBank/DDBJ whole genome shotgun (WGS) entry which is preliminary data.</text>
</comment>
<dbReference type="PROSITE" id="PS51805">
    <property type="entry name" value="EPHD"/>
    <property type="match status" value="2"/>
</dbReference>
<evidence type="ECO:0000256" key="2">
    <source>
        <dbReference type="ARBA" id="ARBA00022771"/>
    </source>
</evidence>
<feature type="compositionally biased region" description="Basic and acidic residues" evidence="5">
    <location>
        <begin position="1403"/>
        <end position="1413"/>
    </location>
</feature>
<dbReference type="PANTHER" id="PTHR13793:SF107">
    <property type="entry name" value="BROMODOMAIN-CONTAINING PROTEIN HOMOLOG"/>
    <property type="match status" value="1"/>
</dbReference>
<gene>
    <name evidence="8" type="ORF">CXB51_001871</name>
</gene>
<feature type="domain" description="PHD-type" evidence="7">
    <location>
        <begin position="346"/>
        <end position="426"/>
    </location>
</feature>
<dbReference type="GO" id="GO:0006357">
    <property type="term" value="P:regulation of transcription by RNA polymerase II"/>
    <property type="evidence" value="ECO:0007669"/>
    <property type="project" value="TreeGrafter"/>
</dbReference>
<dbReference type="InterPro" id="IPR001965">
    <property type="entry name" value="Znf_PHD"/>
</dbReference>
<evidence type="ECO:0000256" key="4">
    <source>
        <dbReference type="PROSITE-ProRule" id="PRU00146"/>
    </source>
</evidence>
<keyword evidence="9" id="KW-1185">Reference proteome</keyword>
<dbReference type="GO" id="GO:0005634">
    <property type="term" value="C:nucleus"/>
    <property type="evidence" value="ECO:0007669"/>
    <property type="project" value="UniProtKB-ARBA"/>
</dbReference>
<feature type="region of interest" description="Disordered" evidence="5">
    <location>
        <begin position="95"/>
        <end position="122"/>
    </location>
</feature>
<dbReference type="SMART" id="SM00249">
    <property type="entry name" value="PHD"/>
    <property type="match status" value="3"/>
</dbReference>
<feature type="domain" description="PHD-type" evidence="6">
    <location>
        <begin position="288"/>
        <end position="339"/>
    </location>
</feature>
<dbReference type="InterPro" id="IPR050701">
    <property type="entry name" value="Histone_Mod_Regulator"/>
</dbReference>
<protein>
    <recommendedName>
        <fullName evidence="10">PHD finger family protein</fullName>
    </recommendedName>
</protein>
<dbReference type="OrthoDB" id="20839at2759"/>
<dbReference type="InterPro" id="IPR034732">
    <property type="entry name" value="EPHD"/>
</dbReference>
<dbReference type="InterPro" id="IPR013083">
    <property type="entry name" value="Znf_RING/FYVE/PHD"/>
</dbReference>
<dbReference type="SUPFAM" id="SSF57903">
    <property type="entry name" value="FYVE/PHD zinc finger"/>
    <property type="match status" value="2"/>
</dbReference>
<dbReference type="InterPro" id="IPR019786">
    <property type="entry name" value="Zinc_finger_PHD-type_CS"/>
</dbReference>
<evidence type="ECO:0000256" key="1">
    <source>
        <dbReference type="ARBA" id="ARBA00022723"/>
    </source>
</evidence>
<feature type="compositionally biased region" description="Polar residues" evidence="5">
    <location>
        <begin position="810"/>
        <end position="820"/>
    </location>
</feature>
<keyword evidence="1" id="KW-0479">Metal-binding</keyword>
<feature type="domain" description="PHD-type" evidence="7">
    <location>
        <begin position="1190"/>
        <end position="1299"/>
    </location>
</feature>
<reference evidence="8 9" key="1">
    <citation type="journal article" date="2021" name="bioRxiv">
        <title>The Gossypium anomalum genome as a resource for cotton improvement and evolutionary analysis of hybrid incompatibility.</title>
        <authorList>
            <person name="Grover C.E."/>
            <person name="Yuan D."/>
            <person name="Arick M.A."/>
            <person name="Miller E.R."/>
            <person name="Hu G."/>
            <person name="Peterson D.G."/>
            <person name="Wendel J.F."/>
            <person name="Udall J.A."/>
        </authorList>
    </citation>
    <scope>NUCLEOTIDE SEQUENCE [LARGE SCALE GENOMIC DNA]</scope>
    <source>
        <strain evidence="8">JFW-Udall</strain>
        <tissue evidence="8">Leaf</tissue>
    </source>
</reference>
<evidence type="ECO:0000259" key="7">
    <source>
        <dbReference type="PROSITE" id="PS51805"/>
    </source>
</evidence>
<evidence type="ECO:0000259" key="6">
    <source>
        <dbReference type="PROSITE" id="PS50016"/>
    </source>
</evidence>
<organism evidence="8 9">
    <name type="scientific">Gossypium anomalum</name>
    <dbReference type="NCBI Taxonomy" id="47600"/>
    <lineage>
        <taxon>Eukaryota</taxon>
        <taxon>Viridiplantae</taxon>
        <taxon>Streptophyta</taxon>
        <taxon>Embryophyta</taxon>
        <taxon>Tracheophyta</taxon>
        <taxon>Spermatophyta</taxon>
        <taxon>Magnoliopsida</taxon>
        <taxon>eudicotyledons</taxon>
        <taxon>Gunneridae</taxon>
        <taxon>Pentapetalae</taxon>
        <taxon>rosids</taxon>
        <taxon>malvids</taxon>
        <taxon>Malvales</taxon>
        <taxon>Malvaceae</taxon>
        <taxon>Malvoideae</taxon>
        <taxon>Gossypium</taxon>
    </lineage>
</organism>
<evidence type="ECO:0000313" key="9">
    <source>
        <dbReference type="Proteomes" id="UP000701853"/>
    </source>
</evidence>
<feature type="domain" description="PHD-type" evidence="6">
    <location>
        <begin position="1121"/>
        <end position="1170"/>
    </location>
</feature>
<feature type="compositionally biased region" description="Basic and acidic residues" evidence="5">
    <location>
        <begin position="841"/>
        <end position="858"/>
    </location>
</feature>
<dbReference type="Pfam" id="PF13832">
    <property type="entry name" value="zf-HC5HC2H_2"/>
    <property type="match status" value="2"/>
</dbReference>
<dbReference type="GO" id="GO:0008270">
    <property type="term" value="F:zinc ion binding"/>
    <property type="evidence" value="ECO:0007669"/>
    <property type="project" value="UniProtKB-KW"/>
</dbReference>
<evidence type="ECO:0008006" key="10">
    <source>
        <dbReference type="Google" id="ProtNLM"/>
    </source>
</evidence>
<proteinExistence type="predicted"/>
<evidence type="ECO:0000256" key="5">
    <source>
        <dbReference type="SAM" id="MobiDB-lite"/>
    </source>
</evidence>
<keyword evidence="3" id="KW-0862">Zinc</keyword>
<dbReference type="Gene3D" id="3.30.40.10">
    <property type="entry name" value="Zinc/RING finger domain, C3HC4 (zinc finger)"/>
    <property type="match status" value="4"/>
</dbReference>
<sequence>MTGALCHRQKKMMGRGADGGCGTEERLCRPISGVSSRSPVIQFETSEKQYDVGVDFFSQARKALCQRSPFDVPEGGSVSGLSVPTLPSGLASLLKQTDSRKKHKKSHSGADKKSSRQGEKAREASIWAETEVFFRDLALPDIDALFEIIPSRFLAARKKCFMIPYVGNELTGNSNLYAEVDEKASVSSGENFNGVNENGNVGKEGKEVVRVEDGHLMEIDSVATQAPFSPKETEGHFFPDSTSSLEWLLGSRSRILLSSERPSKKRKLVGEDAGLEKILVARPCDGDSSLCHFCCTGDTGKGSNRLIVCSSCKVAVHQKCYGVQKDVDSSWLCSWCELTNDGDGTVKSCVLCPKQGGALKPVQKNDENGSSVEFAHLFCSYWMPEVYIEDLTKMEPIINAGGINDTRKKLVCNVCKVKNGACVRCSHGPYGAEVGKVRLGIVVSRILLICRKFFHSSLFAREELAEPHSILYVQEKPGIEWKFGEDLGVIMQIELRAFCSKHSEIHDNSSSPQHGELCASGTDSSITNQLSLQSMDNSQNSKISQSNGDKIAVGIEGLDDKSGDGELQEIDVSGTRSNAQVASECGEAQHLVDVGLLERTNDDEHSPFNSLNFAMILKKVFDPVILGLIVLSMFLSFQIVLSYNLHMMQLIDRGKVNVKDIASEIEISADSLSASLNVIPAIVNDSLAPDLQCKIVKWLSHHAYMGTSLKNLKVNIKSLISSKDETGTGISDDIMASKSDIADLVAVKPMPPWRRTKNNVRILRDNKILCSSDETTDDIGVVMDEVRVDLLAKEETNDLSKISIIDATGRNSANPDVSQDSPERHFHTSKGNSTDLLNDSLHGKSQSERAMTPEKKTDQGNSICSIVNPIIANLIRAEEFSNFYIHPYTQKQLLQMSNGLLCKKRVDAKEGDLSRLVASSNASVCCSHESERSMCNEKSCPVDDLELSVKAGKLRALKFSPEDEVEGEIIFYQHRLLGNAVSRNHVTDNLVSRVAKSLPQEVEASRTKIWDTMLVNRYLYELREAKKQGRKERRHKEAQAVLAAATAAVAASSRISSRKDGLEDSSHQENLLKLNASVGRAGINSQTRAKDALSRNAVSRTSSEKYSDIVQSVTDFSKGHPRSCDICRRSETVLNPILVCSGCKVAVHLDCYRNVKESTGPWRCELCEELFSSRSSGAPSLNFWEKPYPAAECGLCGATTGAFRKSVDGQWVHAFCAEWVLESTFRRGQVNPVEGMHLASRGVDVCCICVCKRGACIKCGYGHCQITFHPSCARSAGFCMNVKLGGGKLHHKAYCEQHSVEQRAKVETHKHGIEELKNMKQIRCMNCAVVELSLDSPLQVELERLRLLCERIIKREKLKRELVLCSHEILACKRDHVTRSVLVHSPFFHPDVSSESATTSLKGHTDDNKSCSEAMRSDDVTVDSTLSVKHQAKVPVPVDNYQRTDGSSTSQSLFVRKPTERVPFSGKQIPHRYSLASRNALDNAEWNSKSRKPIETFEKELVMTSDEASMKNSRLPKGYCYVPVDCLPKEKHLTRDTTSDGQLEHNEFKRVAEEGFEFATVVGVCLCSGCRRTTSSDWEWFASVGLSDPSLAATSPGVVEVQGLEFGSRYGCWFWGDYKGQWGSYGEMLFGFERAPYVPCLAEAPFCG</sequence>
<dbReference type="Pfam" id="PF13831">
    <property type="entry name" value="PHD_2"/>
    <property type="match status" value="2"/>
</dbReference>
<name>A0A8J5ZDE4_9ROSI</name>
<dbReference type="EMBL" id="JAHUZN010000001">
    <property type="protein sequence ID" value="KAG8503909.1"/>
    <property type="molecule type" value="Genomic_DNA"/>
</dbReference>
<dbReference type="PROSITE" id="PS01359">
    <property type="entry name" value="ZF_PHD_1"/>
    <property type="match status" value="2"/>
</dbReference>
<dbReference type="PROSITE" id="PS50016">
    <property type="entry name" value="ZF_PHD_2"/>
    <property type="match status" value="2"/>
</dbReference>
<feature type="region of interest" description="Disordered" evidence="5">
    <location>
        <begin position="810"/>
        <end position="858"/>
    </location>
</feature>
<evidence type="ECO:0000256" key="3">
    <source>
        <dbReference type="ARBA" id="ARBA00022833"/>
    </source>
</evidence>
<dbReference type="Proteomes" id="UP000701853">
    <property type="component" value="Chromosome 1"/>
</dbReference>
<dbReference type="InterPro" id="IPR011011">
    <property type="entry name" value="Znf_FYVE_PHD"/>
</dbReference>
<keyword evidence="2 4" id="KW-0863">Zinc-finger</keyword>
<evidence type="ECO:0000313" key="8">
    <source>
        <dbReference type="EMBL" id="KAG8503909.1"/>
    </source>
</evidence>
<accession>A0A8J5ZDE4</accession>
<feature type="compositionally biased region" description="Basic and acidic residues" evidence="5">
    <location>
        <begin position="108"/>
        <end position="122"/>
    </location>
</feature>